<dbReference type="KEGG" id="ayw:AYWB_044"/>
<dbReference type="HOGENOM" id="CLU_2876004_0_0_14"/>
<dbReference type="eggNOG" id="COG1191">
    <property type="taxonomic scope" value="Bacteria"/>
</dbReference>
<protein>
    <submittedName>
        <fullName evidence="1">Uncharacterized protein</fullName>
    </submittedName>
</protein>
<evidence type="ECO:0000313" key="1">
    <source>
        <dbReference type="EMBL" id="ABC65161.1"/>
    </source>
</evidence>
<sequence>MNPIKNHTTHQLWLKQANHELLLKLISKKLSKNEFKIIYLSFGIPLENINEDYQRYYINEEIA</sequence>
<dbReference type="AlphaFoldDB" id="Q2NK82"/>
<organism evidence="1 2">
    <name type="scientific">Aster yellows witches'-broom phytoplasma (strain AYWB)</name>
    <dbReference type="NCBI Taxonomy" id="322098"/>
    <lineage>
        <taxon>Bacteria</taxon>
        <taxon>Bacillati</taxon>
        <taxon>Mycoplasmatota</taxon>
        <taxon>Mollicutes</taxon>
        <taxon>Acholeplasmatales</taxon>
        <taxon>Acholeplasmataceae</taxon>
        <taxon>Candidatus Phytoplasma</taxon>
        <taxon>16SrI (Aster yellows group)</taxon>
    </lineage>
</organism>
<dbReference type="STRING" id="322098.AYWB_044"/>
<keyword evidence="2" id="KW-1185">Reference proteome</keyword>
<proteinExistence type="predicted"/>
<dbReference type="EMBL" id="CP000061">
    <property type="protein sequence ID" value="ABC65161.1"/>
    <property type="molecule type" value="Genomic_DNA"/>
</dbReference>
<name>Q2NK82_AYWBP</name>
<dbReference type="Proteomes" id="UP000001934">
    <property type="component" value="Chromosome"/>
</dbReference>
<gene>
    <name evidence="1" type="ordered locus">AYWB_044</name>
</gene>
<dbReference type="PhylomeDB" id="Q2NK82"/>
<accession>Q2NK82</accession>
<evidence type="ECO:0000313" key="2">
    <source>
        <dbReference type="Proteomes" id="UP000001934"/>
    </source>
</evidence>
<reference evidence="1 2" key="1">
    <citation type="journal article" date="2006" name="J. Bacteriol.">
        <title>Living with genome instability: the adaptation of phytoplasmas to diverse environments of their insect and plant hosts.</title>
        <authorList>
            <person name="Bai X."/>
            <person name="Zhang J."/>
            <person name="Ewing A."/>
            <person name="Miller S.A."/>
            <person name="Jancso Radek A."/>
            <person name="Shevchenko D.V."/>
            <person name="Tsukerman K."/>
            <person name="Walunas T."/>
            <person name="Lapidus A."/>
            <person name="Campbell J.W."/>
            <person name="Hogenhout S.A."/>
        </authorList>
    </citation>
    <scope>NUCLEOTIDE SEQUENCE [LARGE SCALE GENOMIC DNA]</scope>
    <source>
        <strain evidence="1 2">AYWB</strain>
    </source>
</reference>